<feature type="non-terminal residue" evidence="3">
    <location>
        <position position="1"/>
    </location>
</feature>
<dbReference type="InterPro" id="IPR050678">
    <property type="entry name" value="DNA_Partitioning_ATPase"/>
</dbReference>
<dbReference type="EMBL" id="LAZR01009046">
    <property type="protein sequence ID" value="KKM75024.1"/>
    <property type="molecule type" value="Genomic_DNA"/>
</dbReference>
<evidence type="ECO:0000313" key="3">
    <source>
        <dbReference type="EMBL" id="KKM75024.1"/>
    </source>
</evidence>
<comment type="caution">
    <text evidence="3">The sequence shown here is derived from an EMBL/GenBank/DDBJ whole genome shotgun (WGS) entry which is preliminary data.</text>
</comment>
<name>A0A0F9JZ02_9ZZZZ</name>
<evidence type="ECO:0000256" key="1">
    <source>
        <dbReference type="SAM" id="MobiDB-lite"/>
    </source>
</evidence>
<dbReference type="CDD" id="cd02042">
    <property type="entry name" value="ParAB_family"/>
    <property type="match status" value="1"/>
</dbReference>
<dbReference type="InterPro" id="IPR027417">
    <property type="entry name" value="P-loop_NTPase"/>
</dbReference>
<proteinExistence type="predicted"/>
<feature type="domain" description="AAA" evidence="2">
    <location>
        <begin position="2"/>
        <end position="97"/>
    </location>
</feature>
<dbReference type="PANTHER" id="PTHR13696">
    <property type="entry name" value="P-LOOP CONTAINING NUCLEOSIDE TRIPHOSPHATE HYDROLASE"/>
    <property type="match status" value="1"/>
</dbReference>
<dbReference type="SUPFAM" id="SSF52540">
    <property type="entry name" value="P-loop containing nucleoside triphosphate hydrolases"/>
    <property type="match status" value="1"/>
</dbReference>
<organism evidence="3">
    <name type="scientific">marine sediment metagenome</name>
    <dbReference type="NCBI Taxonomy" id="412755"/>
    <lineage>
        <taxon>unclassified sequences</taxon>
        <taxon>metagenomes</taxon>
        <taxon>ecological metagenomes</taxon>
    </lineage>
</organism>
<reference evidence="3" key="1">
    <citation type="journal article" date="2015" name="Nature">
        <title>Complex archaea that bridge the gap between prokaryotes and eukaryotes.</title>
        <authorList>
            <person name="Spang A."/>
            <person name="Saw J.H."/>
            <person name="Jorgensen S.L."/>
            <person name="Zaremba-Niedzwiedzka K."/>
            <person name="Martijn J."/>
            <person name="Lind A.E."/>
            <person name="van Eijk R."/>
            <person name="Schleper C."/>
            <person name="Guy L."/>
            <person name="Ettema T.J."/>
        </authorList>
    </citation>
    <scope>NUCLEOTIDE SEQUENCE</scope>
</reference>
<dbReference type="PANTHER" id="PTHR13696:SF52">
    <property type="entry name" value="PARA FAMILY PROTEIN CT_582"/>
    <property type="match status" value="1"/>
</dbReference>
<sequence>EVIPADPDLKVIELRYGELAGHHNRLRSCLTKFLPDGFDFVFIDCPPSLSILTSNALVAAQEVIIPVDGSTYGTEALKDTLESIKLVQEEVNPDLHICGILLGNVNRRTIYDQTIEETYRSRFKDTIFDTVIPTSIKADEAAMLGKPVTRYASSSYLAQCYRHLAEEVASRNQTKWSPRGKSSGLARKLSSIAAHR</sequence>
<dbReference type="Gene3D" id="3.40.50.300">
    <property type="entry name" value="P-loop containing nucleotide triphosphate hydrolases"/>
    <property type="match status" value="1"/>
</dbReference>
<dbReference type="Pfam" id="PF13614">
    <property type="entry name" value="AAA_31"/>
    <property type="match status" value="1"/>
</dbReference>
<gene>
    <name evidence="3" type="ORF">LCGC14_1394440</name>
</gene>
<accession>A0A0F9JZ02</accession>
<dbReference type="AlphaFoldDB" id="A0A0F9JZ02"/>
<evidence type="ECO:0000259" key="2">
    <source>
        <dbReference type="Pfam" id="PF13614"/>
    </source>
</evidence>
<dbReference type="InterPro" id="IPR025669">
    <property type="entry name" value="AAA_dom"/>
</dbReference>
<feature type="region of interest" description="Disordered" evidence="1">
    <location>
        <begin position="172"/>
        <end position="196"/>
    </location>
</feature>
<protein>
    <recommendedName>
        <fullName evidence="2">AAA domain-containing protein</fullName>
    </recommendedName>
</protein>